<organism evidence="3 4">
    <name type="scientific">Halobacteriovorax marinus</name>
    <dbReference type="NCBI Taxonomy" id="97084"/>
    <lineage>
        <taxon>Bacteria</taxon>
        <taxon>Pseudomonadati</taxon>
        <taxon>Bdellovibrionota</taxon>
        <taxon>Bacteriovoracia</taxon>
        <taxon>Bacteriovoracales</taxon>
        <taxon>Halobacteriovoraceae</taxon>
        <taxon>Halobacteriovorax</taxon>
    </lineage>
</organism>
<sequence length="468" mass="53808">MSHYIEELKINDLFNIKEVTIKPSQKFNYSFAITGRNGSGKTTLLNEILKNINMCYSGRIFEVESLKVSLKQNKTNLAEAKKVKNVAHIKVYNDQILVCEERLKSYLDIRRVSVKFGSVSELKKNMDNGNFSFVFLEARRNANFIVPSNIGKSLFSIKEQPTQVTSQTFISHLVNYKSQGAFALQDKDIQASRENSLWFEGLEKHLKSIYSDKDLSLDFDRNTLNFSIKLSDGKSFYLNELSDGYGSILEIMASIMTRLNDGGRMGYNKPGIVIIDEIETHLHVQLQRKILPFLISVFPKIQFIFTTHSPFVLSSVEDLNIFDLESSTFDGDISKWSIPQIIESYFDVDLYSLSLQERLNKLVKLSSENRTSEEDIEFKNDLIYLNNLDSEKDQNIDMVKQMVRVNILRQESLKRKKRDSRDMVSKPINNSVKIKLSNDKKSKRSDTLADVKDELLENTSIDTNEEEA</sequence>
<gene>
    <name evidence="3" type="ORF">A9Q84_00160</name>
</gene>
<feature type="compositionally biased region" description="Basic and acidic residues" evidence="1">
    <location>
        <begin position="436"/>
        <end position="448"/>
    </location>
</feature>
<dbReference type="EMBL" id="MAAO01000001">
    <property type="protein sequence ID" value="OUS00298.1"/>
    <property type="molecule type" value="Genomic_DNA"/>
</dbReference>
<dbReference type="GO" id="GO:0005524">
    <property type="term" value="F:ATP binding"/>
    <property type="evidence" value="ECO:0007669"/>
    <property type="project" value="InterPro"/>
</dbReference>
<feature type="region of interest" description="Disordered" evidence="1">
    <location>
        <begin position="414"/>
        <end position="448"/>
    </location>
</feature>
<name>A0A1Y5FD24_9BACT</name>
<feature type="domain" description="AAA+ ATPase" evidence="2">
    <location>
        <begin position="27"/>
        <end position="332"/>
    </location>
</feature>
<dbReference type="InterPro" id="IPR003593">
    <property type="entry name" value="AAA+_ATPase"/>
</dbReference>
<dbReference type="SMART" id="SM00382">
    <property type="entry name" value="AAA"/>
    <property type="match status" value="1"/>
</dbReference>
<dbReference type="InterPro" id="IPR027417">
    <property type="entry name" value="P-loop_NTPase"/>
</dbReference>
<comment type="caution">
    <text evidence="3">The sequence shown here is derived from an EMBL/GenBank/DDBJ whole genome shotgun (WGS) entry which is preliminary data.</text>
</comment>
<dbReference type="InterPro" id="IPR003959">
    <property type="entry name" value="ATPase_AAA_core"/>
</dbReference>
<evidence type="ECO:0000259" key="2">
    <source>
        <dbReference type="SMART" id="SM00382"/>
    </source>
</evidence>
<dbReference type="InterPro" id="IPR051396">
    <property type="entry name" value="Bact_Antivir_Def_Nuclease"/>
</dbReference>
<accession>A0A1Y5FD24</accession>
<evidence type="ECO:0000313" key="4">
    <source>
        <dbReference type="Proteomes" id="UP000196531"/>
    </source>
</evidence>
<reference evidence="4" key="1">
    <citation type="journal article" date="2017" name="Proc. Natl. Acad. Sci. U.S.A.">
        <title>Simulation of Deepwater Horizon oil plume reveals substrate specialization within a complex community of hydrocarbon-degraders.</title>
        <authorList>
            <person name="Hu P."/>
            <person name="Dubinsky E.A."/>
            <person name="Probst A.J."/>
            <person name="Wang J."/>
            <person name="Sieber C.M.K."/>
            <person name="Tom L.M."/>
            <person name="Gardinali P."/>
            <person name="Banfield J.F."/>
            <person name="Atlas R.M."/>
            <person name="Andersen G.L."/>
        </authorList>
    </citation>
    <scope>NUCLEOTIDE SEQUENCE [LARGE SCALE GENOMIC DNA]</scope>
</reference>
<dbReference type="PANTHER" id="PTHR43581">
    <property type="entry name" value="ATP/GTP PHOSPHATASE"/>
    <property type="match status" value="1"/>
</dbReference>
<dbReference type="AlphaFoldDB" id="A0A1Y5FD24"/>
<dbReference type="SUPFAM" id="SSF52540">
    <property type="entry name" value="P-loop containing nucleoside triphosphate hydrolases"/>
    <property type="match status" value="1"/>
</dbReference>
<dbReference type="PANTHER" id="PTHR43581:SF4">
    <property type="entry name" value="ATP_GTP PHOSPHATASE"/>
    <property type="match status" value="1"/>
</dbReference>
<protein>
    <recommendedName>
        <fullName evidence="2">AAA+ ATPase domain-containing protein</fullName>
    </recommendedName>
</protein>
<evidence type="ECO:0000256" key="1">
    <source>
        <dbReference type="SAM" id="MobiDB-lite"/>
    </source>
</evidence>
<dbReference type="Gene3D" id="3.40.50.300">
    <property type="entry name" value="P-loop containing nucleotide triphosphate hydrolases"/>
    <property type="match status" value="1"/>
</dbReference>
<dbReference type="Pfam" id="PF13304">
    <property type="entry name" value="AAA_21"/>
    <property type="match status" value="1"/>
</dbReference>
<dbReference type="Proteomes" id="UP000196531">
    <property type="component" value="Unassembled WGS sequence"/>
</dbReference>
<dbReference type="GO" id="GO:0016887">
    <property type="term" value="F:ATP hydrolysis activity"/>
    <property type="evidence" value="ECO:0007669"/>
    <property type="project" value="InterPro"/>
</dbReference>
<proteinExistence type="predicted"/>
<evidence type="ECO:0000313" key="3">
    <source>
        <dbReference type="EMBL" id="OUS00298.1"/>
    </source>
</evidence>